<feature type="non-terminal residue" evidence="1">
    <location>
        <position position="72"/>
    </location>
</feature>
<evidence type="ECO:0000313" key="1">
    <source>
        <dbReference type="EMBL" id="GAG53561.1"/>
    </source>
</evidence>
<protein>
    <submittedName>
        <fullName evidence="1">Uncharacterized protein</fullName>
    </submittedName>
</protein>
<sequence length="72" mass="8219">MQIGGAGLHINGWRVDRDGNPLRHFYMQHTVADEQLASTEEYPFADVLKLKMAEEWKGLQDGNYLESELKLG</sequence>
<dbReference type="AlphaFoldDB" id="X0ZZW6"/>
<accession>X0ZZW6</accession>
<reference evidence="1" key="1">
    <citation type="journal article" date="2014" name="Front. Microbiol.">
        <title>High frequency of phylogenetically diverse reductive dehalogenase-homologous genes in deep subseafloor sedimentary metagenomes.</title>
        <authorList>
            <person name="Kawai M."/>
            <person name="Futagami T."/>
            <person name="Toyoda A."/>
            <person name="Takaki Y."/>
            <person name="Nishi S."/>
            <person name="Hori S."/>
            <person name="Arai W."/>
            <person name="Tsubouchi T."/>
            <person name="Morono Y."/>
            <person name="Uchiyama I."/>
            <person name="Ito T."/>
            <person name="Fujiyama A."/>
            <person name="Inagaki F."/>
            <person name="Takami H."/>
        </authorList>
    </citation>
    <scope>NUCLEOTIDE SEQUENCE</scope>
    <source>
        <strain evidence="1">Expedition CK06-06</strain>
    </source>
</reference>
<name>X0ZZW6_9ZZZZ</name>
<gene>
    <name evidence="1" type="ORF">S01H4_18660</name>
</gene>
<organism evidence="1">
    <name type="scientific">marine sediment metagenome</name>
    <dbReference type="NCBI Taxonomy" id="412755"/>
    <lineage>
        <taxon>unclassified sequences</taxon>
        <taxon>metagenomes</taxon>
        <taxon>ecological metagenomes</taxon>
    </lineage>
</organism>
<dbReference type="EMBL" id="BART01008275">
    <property type="protein sequence ID" value="GAG53561.1"/>
    <property type="molecule type" value="Genomic_DNA"/>
</dbReference>
<proteinExistence type="predicted"/>
<comment type="caution">
    <text evidence="1">The sequence shown here is derived from an EMBL/GenBank/DDBJ whole genome shotgun (WGS) entry which is preliminary data.</text>
</comment>